<organism evidence="8 9">
    <name type="scientific">Gracilariopsis chorda</name>
    <dbReference type="NCBI Taxonomy" id="448386"/>
    <lineage>
        <taxon>Eukaryota</taxon>
        <taxon>Rhodophyta</taxon>
        <taxon>Florideophyceae</taxon>
        <taxon>Rhodymeniophycidae</taxon>
        <taxon>Gracilariales</taxon>
        <taxon>Gracilariaceae</taxon>
        <taxon>Gracilariopsis</taxon>
    </lineage>
</organism>
<dbReference type="Pfam" id="PF03126">
    <property type="entry name" value="Plus-3"/>
    <property type="match status" value="1"/>
</dbReference>
<keyword evidence="4" id="KW-0539">Nucleus</keyword>
<evidence type="ECO:0000256" key="4">
    <source>
        <dbReference type="ARBA" id="ARBA00023242"/>
    </source>
</evidence>
<feature type="compositionally biased region" description="Basic and acidic residues" evidence="6">
    <location>
        <begin position="11"/>
        <end position="33"/>
    </location>
</feature>
<dbReference type="Proteomes" id="UP000247409">
    <property type="component" value="Unassembled WGS sequence"/>
</dbReference>
<proteinExistence type="predicted"/>
<dbReference type="InterPro" id="IPR004343">
    <property type="entry name" value="Plus-3_dom"/>
</dbReference>
<evidence type="ECO:0000256" key="1">
    <source>
        <dbReference type="ARBA" id="ARBA00004123"/>
    </source>
</evidence>
<keyword evidence="9" id="KW-1185">Reference proteome</keyword>
<dbReference type="STRING" id="448386.A0A2V3IR25"/>
<feature type="compositionally biased region" description="Acidic residues" evidence="6">
    <location>
        <begin position="1"/>
        <end position="10"/>
    </location>
</feature>
<dbReference type="OrthoDB" id="166375at2759"/>
<evidence type="ECO:0000313" key="9">
    <source>
        <dbReference type="Proteomes" id="UP000247409"/>
    </source>
</evidence>
<name>A0A2V3IR25_9FLOR</name>
<evidence type="ECO:0000256" key="5">
    <source>
        <dbReference type="SAM" id="Coils"/>
    </source>
</evidence>
<dbReference type="PROSITE" id="PS51360">
    <property type="entry name" value="PLUS3"/>
    <property type="match status" value="1"/>
</dbReference>
<dbReference type="GO" id="GO:1990269">
    <property type="term" value="F:RNA polymerase II C-terminal domain phosphoserine binding"/>
    <property type="evidence" value="ECO:0007669"/>
    <property type="project" value="TreeGrafter"/>
</dbReference>
<evidence type="ECO:0000259" key="7">
    <source>
        <dbReference type="PROSITE" id="PS51360"/>
    </source>
</evidence>
<feature type="domain" description="Plus3" evidence="7">
    <location>
        <begin position="53"/>
        <end position="182"/>
    </location>
</feature>
<evidence type="ECO:0000256" key="3">
    <source>
        <dbReference type="ARBA" id="ARBA00023163"/>
    </source>
</evidence>
<dbReference type="PANTHER" id="PTHR13115:SF8">
    <property type="entry name" value="RNA POLYMERASE-ASSOCIATED PROTEIN RTF1 HOMOLOG"/>
    <property type="match status" value="1"/>
</dbReference>
<feature type="coiled-coil region" evidence="5">
    <location>
        <begin position="213"/>
        <end position="240"/>
    </location>
</feature>
<keyword evidence="5" id="KW-0175">Coiled coil</keyword>
<evidence type="ECO:0000313" key="8">
    <source>
        <dbReference type="EMBL" id="PXF43610.1"/>
    </source>
</evidence>
<dbReference type="InterPro" id="IPR036128">
    <property type="entry name" value="Plus3-like_sf"/>
</dbReference>
<sequence>MDLSDADSEPDQVRRRENEKDLKKEADELKPDSDLMQEDGPDLRYMDLVNTNAPGGRITTFLFMRRDSLIHLSQEPYFERVVVGLFARVKAPGREDEYLLCRIASVKKGSVYKLAGDQKTNWLLVLQHGGPKRSFQIFLTSGSHPTEAEYERYRYVSNRDGLELPRRDEIERLTKQCKLAFERKITPTEEEEKSHIANIEVVYPHRVNWTLKRTEAKTALDIKRQDLRNARERNDEEAIEKLEPEVRDLENRLSKIRQFEEKYVLKSTVRNTDVFQSLAKRNMQLNSTNETWVSRQARQSGTAKANPFARVDTTGQSYFSIKSEKKLHDAKTPGNRRIQGNDWRRHLSVWNPDSKRRRISDKPVDPLYDAEISCSHFIDQAADTLLGSGRQKTSFVPPGVDAVYEQSVRSKKAPSENARIISFEDWVR</sequence>
<dbReference type="PANTHER" id="PTHR13115">
    <property type="entry name" value="RNA POLYMERASE-ASSOCIATED PROTEIN RTF1 HOMOLOG"/>
    <property type="match status" value="1"/>
</dbReference>
<keyword evidence="2" id="KW-0805">Transcription regulation</keyword>
<accession>A0A2V3IR25</accession>
<keyword evidence="3" id="KW-0804">Transcription</keyword>
<comment type="caution">
    <text evidence="8">The sequence shown here is derived from an EMBL/GenBank/DDBJ whole genome shotgun (WGS) entry which is preliminary data.</text>
</comment>
<dbReference type="AlphaFoldDB" id="A0A2V3IR25"/>
<evidence type="ECO:0000256" key="6">
    <source>
        <dbReference type="SAM" id="MobiDB-lite"/>
    </source>
</evidence>
<gene>
    <name evidence="8" type="ORF">BWQ96_06619</name>
</gene>
<dbReference type="SUPFAM" id="SSF159042">
    <property type="entry name" value="Plus3-like"/>
    <property type="match status" value="1"/>
</dbReference>
<feature type="region of interest" description="Disordered" evidence="6">
    <location>
        <begin position="1"/>
        <end position="40"/>
    </location>
</feature>
<dbReference type="Gene3D" id="3.90.70.200">
    <property type="entry name" value="Plus-3 domain"/>
    <property type="match status" value="1"/>
</dbReference>
<dbReference type="EMBL" id="NBIV01000117">
    <property type="protein sequence ID" value="PXF43610.1"/>
    <property type="molecule type" value="Genomic_DNA"/>
</dbReference>
<dbReference type="GO" id="GO:0003677">
    <property type="term" value="F:DNA binding"/>
    <property type="evidence" value="ECO:0007669"/>
    <property type="project" value="InterPro"/>
</dbReference>
<dbReference type="GO" id="GO:0016593">
    <property type="term" value="C:Cdc73/Paf1 complex"/>
    <property type="evidence" value="ECO:0007669"/>
    <property type="project" value="TreeGrafter"/>
</dbReference>
<reference evidence="8 9" key="1">
    <citation type="journal article" date="2018" name="Mol. Biol. Evol.">
        <title>Analysis of the draft genome of the red seaweed Gracilariopsis chorda provides insights into genome size evolution in Rhodophyta.</title>
        <authorList>
            <person name="Lee J."/>
            <person name="Yang E.C."/>
            <person name="Graf L."/>
            <person name="Yang J.H."/>
            <person name="Qiu H."/>
            <person name="Zel Zion U."/>
            <person name="Chan C.X."/>
            <person name="Stephens T.G."/>
            <person name="Weber A.P.M."/>
            <person name="Boo G.H."/>
            <person name="Boo S.M."/>
            <person name="Kim K.M."/>
            <person name="Shin Y."/>
            <person name="Jung M."/>
            <person name="Lee S.J."/>
            <person name="Yim H.S."/>
            <person name="Lee J.H."/>
            <person name="Bhattacharya D."/>
            <person name="Yoon H.S."/>
        </authorList>
    </citation>
    <scope>NUCLEOTIDE SEQUENCE [LARGE SCALE GENOMIC DNA]</scope>
    <source>
        <strain evidence="8 9">SKKU-2015</strain>
        <tissue evidence="8">Whole body</tissue>
    </source>
</reference>
<dbReference type="SMART" id="SM00719">
    <property type="entry name" value="Plus3"/>
    <property type="match status" value="1"/>
</dbReference>
<evidence type="ECO:0000256" key="2">
    <source>
        <dbReference type="ARBA" id="ARBA00023015"/>
    </source>
</evidence>
<comment type="subcellular location">
    <subcellularLocation>
        <location evidence="1">Nucleus</location>
    </subcellularLocation>
</comment>
<protein>
    <recommendedName>
        <fullName evidence="7">Plus3 domain-containing protein</fullName>
    </recommendedName>
</protein>